<name>A0ABQ1FRK7_9GAMM</name>
<reference evidence="3" key="1">
    <citation type="journal article" date="2019" name="Int. J. Syst. Evol. Microbiol.">
        <title>The Global Catalogue of Microorganisms (GCM) 10K type strain sequencing project: providing services to taxonomists for standard genome sequencing and annotation.</title>
        <authorList>
            <consortium name="The Broad Institute Genomics Platform"/>
            <consortium name="The Broad Institute Genome Sequencing Center for Infectious Disease"/>
            <person name="Wu L."/>
            <person name="Ma J."/>
        </authorList>
    </citation>
    <scope>NUCLEOTIDE SEQUENCE [LARGE SCALE GENOMIC DNA]</scope>
    <source>
        <strain evidence="3">CGMCC 1.15439</strain>
    </source>
</reference>
<dbReference type="Proteomes" id="UP000620046">
    <property type="component" value="Unassembled WGS sequence"/>
</dbReference>
<organism evidence="2 3">
    <name type="scientific">Dyella nitratireducens</name>
    <dbReference type="NCBI Taxonomy" id="1849580"/>
    <lineage>
        <taxon>Bacteria</taxon>
        <taxon>Pseudomonadati</taxon>
        <taxon>Pseudomonadota</taxon>
        <taxon>Gammaproteobacteria</taxon>
        <taxon>Lysobacterales</taxon>
        <taxon>Rhodanobacteraceae</taxon>
        <taxon>Dyella</taxon>
    </lineage>
</organism>
<accession>A0ABQ1FRK7</accession>
<keyword evidence="3" id="KW-1185">Reference proteome</keyword>
<dbReference type="RefSeq" id="WP_188793297.1">
    <property type="nucleotide sequence ID" value="NZ_BMJA01000001.1"/>
</dbReference>
<sequence>MAEPDHKAPARPSGLPDNPFTRPTGNPPDAVDDEEIVQLEIGSAIACIEQVKLVIRCLLADSDAFDEAVTSGLSVQPLSWPLPASTYASLLVAIHFLDECAAMLRYELHR</sequence>
<dbReference type="EMBL" id="BMJA01000001">
    <property type="protein sequence ID" value="GGA24880.1"/>
    <property type="molecule type" value="Genomic_DNA"/>
</dbReference>
<gene>
    <name evidence="2" type="ORF">GCM10010981_11710</name>
</gene>
<evidence type="ECO:0000313" key="2">
    <source>
        <dbReference type="EMBL" id="GGA24880.1"/>
    </source>
</evidence>
<comment type="caution">
    <text evidence="2">The sequence shown here is derived from an EMBL/GenBank/DDBJ whole genome shotgun (WGS) entry which is preliminary data.</text>
</comment>
<evidence type="ECO:0008006" key="4">
    <source>
        <dbReference type="Google" id="ProtNLM"/>
    </source>
</evidence>
<evidence type="ECO:0000256" key="1">
    <source>
        <dbReference type="SAM" id="MobiDB-lite"/>
    </source>
</evidence>
<protein>
    <recommendedName>
        <fullName evidence="4">DUF3077 domain-containing protein</fullName>
    </recommendedName>
</protein>
<feature type="region of interest" description="Disordered" evidence="1">
    <location>
        <begin position="1"/>
        <end position="31"/>
    </location>
</feature>
<evidence type="ECO:0000313" key="3">
    <source>
        <dbReference type="Proteomes" id="UP000620046"/>
    </source>
</evidence>
<proteinExistence type="predicted"/>